<keyword evidence="3" id="KW-1185">Reference proteome</keyword>
<sequence length="632" mass="71356">MGKQHKEKEDPNLIQLKKGIELLSEHDVFGHLINFNLRIVGRNELGKKTPASSNANGTILVNRNVSLSPKQWAFAIAHCILHNCFGHYDEDKVPGYYEVDEAGKKTKKVSFNKKLWNIACDIYVDRFLHDIRLGEPLNQSPVGVIPFSIMEDEQKIYDYLIRENWDEDNNVYGVGALDSMDMIGLEKPLVYRKNRWGVQEQNEFASDFAYYLAKSVSNAIDYVADHEDDNSYGKKIANWFINTFPLLGAIAASFKIVDDINECRKYDISTAAVDAYEGIIYINTSKSMSEEEWRFVMAHEFMHAALLHHTRSAGRDHYLWNIATDYVINGWLVDMKVGVMPEGVLYDPKLKNMSAEEIYDEIILDMRTFMKKNTFRGNGQGDIMGKRTPGSFDGQSRGVSLDEFYRNALGQGLEYELARRGRGYIPAGLVQEIRALAVPPVPWDVKLSEWFNAHIRPLEKHRSYAYPSRRQSSTPDIPRASYVITETDNAARTFGVIIDTSGSMNVEDIGKALGAVASYAAARDVMAARVIFCDADAYDAGYMTPDEIAGKVKVVGRGGTRIQPAVDLLQRTRDFPKDGPILIITDGWIENHLEIKREHAYILPTGGRLPFRARGEVLLLFTANIVDMGLSH</sequence>
<dbReference type="Pfam" id="PF13203">
    <property type="entry name" value="DUF2201_N"/>
    <property type="match status" value="1"/>
</dbReference>
<organism evidence="2 3">
    <name type="scientific">Butyrivibrio proteoclasticus</name>
    <dbReference type="NCBI Taxonomy" id="43305"/>
    <lineage>
        <taxon>Bacteria</taxon>
        <taxon>Bacillati</taxon>
        <taxon>Bacillota</taxon>
        <taxon>Clostridia</taxon>
        <taxon>Lachnospirales</taxon>
        <taxon>Lachnospiraceae</taxon>
        <taxon>Butyrivibrio</taxon>
    </lineage>
</organism>
<evidence type="ECO:0000259" key="1">
    <source>
        <dbReference type="Pfam" id="PF13203"/>
    </source>
</evidence>
<dbReference type="EMBL" id="FOXO01000057">
    <property type="protein sequence ID" value="SFQ47725.1"/>
    <property type="molecule type" value="Genomic_DNA"/>
</dbReference>
<name>A0A1I5YUK6_9FIRM</name>
<feature type="domain" description="Putative metallopeptidase" evidence="1">
    <location>
        <begin position="241"/>
        <end position="471"/>
    </location>
</feature>
<evidence type="ECO:0000313" key="3">
    <source>
        <dbReference type="Proteomes" id="UP000182624"/>
    </source>
</evidence>
<dbReference type="InterPro" id="IPR025154">
    <property type="entry name" value="Put_metallopeptidase_dom"/>
</dbReference>
<gene>
    <name evidence="2" type="ORF">SAMN04487928_1579</name>
</gene>
<dbReference type="AlphaFoldDB" id="A0A1I5YUK6"/>
<dbReference type="SUPFAM" id="SSF53300">
    <property type="entry name" value="vWA-like"/>
    <property type="match status" value="1"/>
</dbReference>
<accession>A0A1I5YUK6</accession>
<dbReference type="OrthoDB" id="9809307at2"/>
<dbReference type="Proteomes" id="UP000182624">
    <property type="component" value="Unassembled WGS sequence"/>
</dbReference>
<dbReference type="PANTHER" id="PTHR38730:SF1">
    <property type="entry name" value="SLL7028 PROTEIN"/>
    <property type="match status" value="1"/>
</dbReference>
<dbReference type="RefSeq" id="WP_074892138.1">
    <property type="nucleotide sequence ID" value="NZ_FOXO01000057.1"/>
</dbReference>
<proteinExistence type="predicted"/>
<evidence type="ECO:0000313" key="2">
    <source>
        <dbReference type="EMBL" id="SFQ47725.1"/>
    </source>
</evidence>
<dbReference type="InterPro" id="IPR036465">
    <property type="entry name" value="vWFA_dom_sf"/>
</dbReference>
<dbReference type="PANTHER" id="PTHR38730">
    <property type="entry name" value="SLL7028 PROTEIN"/>
    <property type="match status" value="1"/>
</dbReference>
<protein>
    <submittedName>
        <fullName evidence="2">Predicted metal-dependent peptidase</fullName>
    </submittedName>
</protein>
<reference evidence="3" key="1">
    <citation type="submission" date="2016-10" db="EMBL/GenBank/DDBJ databases">
        <authorList>
            <person name="Varghese N."/>
            <person name="Submissions S."/>
        </authorList>
    </citation>
    <scope>NUCLEOTIDE SEQUENCE [LARGE SCALE GENOMIC DNA]</scope>
    <source>
        <strain evidence="3">P18</strain>
    </source>
</reference>